<organism evidence="1 2">
    <name type="scientific">Croceivirga thetidis</name>
    <dbReference type="NCBI Taxonomy" id="2721623"/>
    <lineage>
        <taxon>Bacteria</taxon>
        <taxon>Pseudomonadati</taxon>
        <taxon>Bacteroidota</taxon>
        <taxon>Flavobacteriia</taxon>
        <taxon>Flavobacteriales</taxon>
        <taxon>Flavobacteriaceae</taxon>
        <taxon>Croceivirga</taxon>
    </lineage>
</organism>
<sequence length="173" mass="20080">MGDFEQRLKGGHPNSLGNTVAIVEEVLENPLLFDELFNCYFSKDEVVRLRVSNAMKRISKANKPIVLPYINRFLDEISKIDQASTQWTLSQLFLQWEKDMTQNQLVQALDIMKRNLANHNDWIVLCQTTETLGKWAKKDNDLKSWLMPHLKRLAKDDRNSVSKKAQKTLNHLA</sequence>
<proteinExistence type="predicted"/>
<protein>
    <recommendedName>
        <fullName evidence="3">DNA alkylation repair protein</fullName>
    </recommendedName>
</protein>
<comment type="caution">
    <text evidence="1">The sequence shown here is derived from an EMBL/GenBank/DDBJ whole genome shotgun (WGS) entry which is preliminary data.</text>
</comment>
<reference evidence="1 2" key="1">
    <citation type="submission" date="2020-04" db="EMBL/GenBank/DDBJ databases">
        <authorList>
            <person name="Yoon J."/>
        </authorList>
    </citation>
    <scope>NUCLEOTIDE SEQUENCE [LARGE SCALE GENOMIC DNA]</scope>
    <source>
        <strain evidence="1 2">DJ-13</strain>
    </source>
</reference>
<evidence type="ECO:0008006" key="3">
    <source>
        <dbReference type="Google" id="ProtNLM"/>
    </source>
</evidence>
<dbReference type="InterPro" id="IPR011989">
    <property type="entry name" value="ARM-like"/>
</dbReference>
<accession>A0ABX1GS76</accession>
<evidence type="ECO:0000313" key="1">
    <source>
        <dbReference type="EMBL" id="NKI32799.1"/>
    </source>
</evidence>
<evidence type="ECO:0000313" key="2">
    <source>
        <dbReference type="Proteomes" id="UP000718451"/>
    </source>
</evidence>
<dbReference type="SUPFAM" id="SSF48371">
    <property type="entry name" value="ARM repeat"/>
    <property type="match status" value="1"/>
</dbReference>
<dbReference type="InterPro" id="IPR016024">
    <property type="entry name" value="ARM-type_fold"/>
</dbReference>
<dbReference type="EMBL" id="JAAWWL010000002">
    <property type="protein sequence ID" value="NKI32799.1"/>
    <property type="molecule type" value="Genomic_DNA"/>
</dbReference>
<dbReference type="PROSITE" id="PS50077">
    <property type="entry name" value="HEAT_REPEAT"/>
    <property type="match status" value="1"/>
</dbReference>
<dbReference type="InterPro" id="IPR021133">
    <property type="entry name" value="HEAT_type_2"/>
</dbReference>
<dbReference type="Proteomes" id="UP000718451">
    <property type="component" value="Unassembled WGS sequence"/>
</dbReference>
<name>A0ABX1GS76_9FLAO</name>
<gene>
    <name evidence="1" type="ORF">HCU67_12655</name>
</gene>
<dbReference type="Gene3D" id="1.25.10.10">
    <property type="entry name" value="Leucine-rich Repeat Variant"/>
    <property type="match status" value="1"/>
</dbReference>
<keyword evidence="2" id="KW-1185">Reference proteome</keyword>
<dbReference type="RefSeq" id="WP_168552974.1">
    <property type="nucleotide sequence ID" value="NZ_JAAWWL010000002.1"/>
</dbReference>